<dbReference type="HOGENOM" id="CLU_2621480_0_0_1"/>
<keyword evidence="2" id="KW-1185">Reference proteome</keyword>
<evidence type="ECO:0000313" key="2">
    <source>
        <dbReference type="Proteomes" id="UP000001631"/>
    </source>
</evidence>
<dbReference type="GeneID" id="69036426"/>
<dbReference type="EMBL" id="GG663366">
    <property type="protein sequence ID" value="EEH08121.1"/>
    <property type="molecule type" value="Genomic_DNA"/>
</dbReference>
<dbReference type="InParanoid" id="C0NJT0"/>
<evidence type="ECO:0000313" key="1">
    <source>
        <dbReference type="EMBL" id="EEH08121.1"/>
    </source>
</evidence>
<reference evidence="1" key="1">
    <citation type="submission" date="2009-02" db="EMBL/GenBank/DDBJ databases">
        <title>The Genome Sequence of Ajellomyces capsulatus strain G186AR.</title>
        <authorList>
            <consortium name="The Broad Institute Genome Sequencing Platform"/>
            <person name="Champion M."/>
            <person name="Cuomo C."/>
            <person name="Ma L.-J."/>
            <person name="Henn M.R."/>
            <person name="Sil A."/>
            <person name="Goldman B."/>
            <person name="Young S.K."/>
            <person name="Kodira C.D."/>
            <person name="Zeng Q."/>
            <person name="Koehrsen M."/>
            <person name="Alvarado L."/>
            <person name="Berlin A."/>
            <person name="Borenstein D."/>
            <person name="Chen Z."/>
            <person name="Engels R."/>
            <person name="Freedman E."/>
            <person name="Gellesch M."/>
            <person name="Goldberg J."/>
            <person name="Griggs A."/>
            <person name="Gujja S."/>
            <person name="Heiman D."/>
            <person name="Hepburn T."/>
            <person name="Howarth C."/>
            <person name="Jen D."/>
            <person name="Larson L."/>
            <person name="Lewis B."/>
            <person name="Mehta T."/>
            <person name="Park D."/>
            <person name="Pearson M."/>
            <person name="Roberts A."/>
            <person name="Saif S."/>
            <person name="Shea T."/>
            <person name="Shenoy N."/>
            <person name="Sisk P."/>
            <person name="Stolte C."/>
            <person name="Sykes S."/>
            <person name="Walk T."/>
            <person name="White J."/>
            <person name="Yandava C."/>
            <person name="Klein B."/>
            <person name="McEwen J.G."/>
            <person name="Puccia R."/>
            <person name="Goldman G.H."/>
            <person name="Felipe M.S."/>
            <person name="Nino-Vega G."/>
            <person name="San-Blas G."/>
            <person name="Taylor J."/>
            <person name="Mendoza L."/>
            <person name="Galagan J."/>
            <person name="Nusbaum C."/>
            <person name="Birren B."/>
        </authorList>
    </citation>
    <scope>NUCLEOTIDE SEQUENCE</scope>
    <source>
        <strain evidence="1">G186AR</strain>
    </source>
</reference>
<organism evidence="1 2">
    <name type="scientific">Ajellomyces capsulatus (strain G186AR / H82 / ATCC MYA-2454 / RMSCC 2432)</name>
    <name type="common">Darling's disease fungus</name>
    <name type="synonym">Histoplasma capsulatum</name>
    <dbReference type="NCBI Taxonomy" id="447093"/>
    <lineage>
        <taxon>Eukaryota</taxon>
        <taxon>Fungi</taxon>
        <taxon>Dikarya</taxon>
        <taxon>Ascomycota</taxon>
        <taxon>Pezizomycotina</taxon>
        <taxon>Eurotiomycetes</taxon>
        <taxon>Eurotiomycetidae</taxon>
        <taxon>Onygenales</taxon>
        <taxon>Ajellomycetaceae</taxon>
        <taxon>Histoplasma</taxon>
    </lineage>
</organism>
<dbReference type="RefSeq" id="XP_045288602.1">
    <property type="nucleotide sequence ID" value="XM_045430459.1"/>
</dbReference>
<protein>
    <submittedName>
        <fullName evidence="1">Uncharacterized protein</fullName>
    </submittedName>
</protein>
<dbReference type="AlphaFoldDB" id="C0NJT0"/>
<accession>C0NJT0</accession>
<name>C0NJT0_AJECG</name>
<dbReference type="Proteomes" id="UP000001631">
    <property type="component" value="Unassembled WGS sequence"/>
</dbReference>
<proteinExistence type="predicted"/>
<gene>
    <name evidence="1" type="ORF">HCBG_03410</name>
</gene>
<sequence length="78" mass="8347">MGGIRSSTGAQVVSELAIWHVDSAATQAPGIIFGRATNVSASPPQPGTSRRQAADISCFDEFRVGWDMANHSSNRRFI</sequence>